<dbReference type="InterPro" id="IPR052178">
    <property type="entry name" value="Sec_Metab_Biosynth_SDR"/>
</dbReference>
<dbReference type="InterPro" id="IPR036291">
    <property type="entry name" value="NAD(P)-bd_dom_sf"/>
</dbReference>
<protein>
    <submittedName>
        <fullName evidence="4">NAD(P)-binding protein</fullName>
    </submittedName>
</protein>
<evidence type="ECO:0000256" key="1">
    <source>
        <dbReference type="ARBA" id="ARBA00006484"/>
    </source>
</evidence>
<dbReference type="PROSITE" id="PS00061">
    <property type="entry name" value="ADH_SHORT"/>
    <property type="match status" value="1"/>
</dbReference>
<accession>A0A9P4KBD7</accession>
<dbReference type="PANTHER" id="PTHR43618:SF18">
    <property type="entry name" value="SHORT CHAIN DEHYDROGENASE_REDUCTASE FAMILY (AFU_ORTHOLOGUE AFUA_5G12480)"/>
    <property type="match status" value="1"/>
</dbReference>
<sequence length="286" mass="30461">MISESLDPADLFTVKGLVAVVTGGGTGIGLMIAKALEANGATVYVVGRRQEVLSKAAEQAKHGNIIPLRGDVTSKTDLSRIINTISERSGYINVLVANSGITGPSIHDIPANASLSEFASHLWNSDIDDFNRTYMVNTSAVFFTIAGFLDLLGKGNEKGNVKQSSQVIATSSIGAFNRVPLAGYAYGSSKAAVTHMMKQFATNLAKYKIRSNIIAPGLYPSEMTAHYFKEMNEKGWSKDFIPEERAGTIEDMAGAILFLASKAGAYVNGNVLITDGGRLSIIPATY</sequence>
<dbReference type="PRINTS" id="PR00081">
    <property type="entry name" value="GDHRDH"/>
</dbReference>
<dbReference type="GO" id="GO:0016491">
    <property type="term" value="F:oxidoreductase activity"/>
    <property type="evidence" value="ECO:0007669"/>
    <property type="project" value="UniProtKB-KW"/>
</dbReference>
<comment type="caution">
    <text evidence="4">The sequence shown here is derived from an EMBL/GenBank/DDBJ whole genome shotgun (WGS) entry which is preliminary data.</text>
</comment>
<dbReference type="PANTHER" id="PTHR43618">
    <property type="entry name" value="7-ALPHA-HYDROXYSTEROID DEHYDROGENASE"/>
    <property type="match status" value="1"/>
</dbReference>
<evidence type="ECO:0000256" key="2">
    <source>
        <dbReference type="ARBA" id="ARBA00022857"/>
    </source>
</evidence>
<dbReference type="Gene3D" id="3.40.50.720">
    <property type="entry name" value="NAD(P)-binding Rossmann-like Domain"/>
    <property type="match status" value="1"/>
</dbReference>
<dbReference type="Proteomes" id="UP000800093">
    <property type="component" value="Unassembled WGS sequence"/>
</dbReference>
<comment type="similarity">
    <text evidence="1">Belongs to the short-chain dehydrogenases/reductases (SDR) family.</text>
</comment>
<proteinExistence type="inferred from homology"/>
<evidence type="ECO:0000256" key="3">
    <source>
        <dbReference type="ARBA" id="ARBA00023002"/>
    </source>
</evidence>
<dbReference type="AlphaFoldDB" id="A0A9P4KBD7"/>
<dbReference type="InterPro" id="IPR002347">
    <property type="entry name" value="SDR_fam"/>
</dbReference>
<dbReference type="Pfam" id="PF13561">
    <property type="entry name" value="adh_short_C2"/>
    <property type="match status" value="1"/>
</dbReference>
<reference evidence="5" key="1">
    <citation type="journal article" date="2020" name="Stud. Mycol.">
        <title>101 Dothideomycetes genomes: A test case for predicting lifestyles and emergence of pathogens.</title>
        <authorList>
            <person name="Haridas S."/>
            <person name="Albert R."/>
            <person name="Binder M."/>
            <person name="Bloem J."/>
            <person name="LaButti K."/>
            <person name="Salamov A."/>
            <person name="Andreopoulos B."/>
            <person name="Baker S."/>
            <person name="Barry K."/>
            <person name="Bills G."/>
            <person name="Bluhm B."/>
            <person name="Cannon C."/>
            <person name="Castanera R."/>
            <person name="Culley D."/>
            <person name="Daum C."/>
            <person name="Ezra D."/>
            <person name="Gonzalez J."/>
            <person name="Henrissat B."/>
            <person name="Kuo A."/>
            <person name="Liang C."/>
            <person name="Lipzen A."/>
            <person name="Lutzoni F."/>
            <person name="Magnuson J."/>
            <person name="Mondo S."/>
            <person name="Nolan M."/>
            <person name="Ohm R."/>
            <person name="Pangilinan J."/>
            <person name="Park H.-J."/>
            <person name="Ramirez L."/>
            <person name="Alfaro M."/>
            <person name="Sun H."/>
            <person name="Tritt A."/>
            <person name="Yoshinaga Y."/>
            <person name="Zwiers L.-H."/>
            <person name="Turgeon B."/>
            <person name="Goodwin S."/>
            <person name="Spatafora J."/>
            <person name="Crous P."/>
            <person name="Grigoriev I."/>
        </authorList>
    </citation>
    <scope>NUCLEOTIDE SEQUENCE [LARGE SCALE GENOMIC DNA]</scope>
    <source>
        <strain evidence="5">CBS 304.66</strain>
    </source>
</reference>
<keyword evidence="2" id="KW-0521">NADP</keyword>
<dbReference type="OrthoDB" id="2898618at2759"/>
<name>A0A9P4KBD7_9PLEO</name>
<dbReference type="InterPro" id="IPR020904">
    <property type="entry name" value="Sc_DH/Rdtase_CS"/>
</dbReference>
<organism evidence="4 5">
    <name type="scientific">Lojkania enalia</name>
    <dbReference type="NCBI Taxonomy" id="147567"/>
    <lineage>
        <taxon>Eukaryota</taxon>
        <taxon>Fungi</taxon>
        <taxon>Dikarya</taxon>
        <taxon>Ascomycota</taxon>
        <taxon>Pezizomycotina</taxon>
        <taxon>Dothideomycetes</taxon>
        <taxon>Pleosporomycetidae</taxon>
        <taxon>Pleosporales</taxon>
        <taxon>Pleosporales incertae sedis</taxon>
        <taxon>Lojkania</taxon>
    </lineage>
</organism>
<keyword evidence="5" id="KW-1185">Reference proteome</keyword>
<evidence type="ECO:0000313" key="5">
    <source>
        <dbReference type="Proteomes" id="UP000800093"/>
    </source>
</evidence>
<evidence type="ECO:0000313" key="4">
    <source>
        <dbReference type="EMBL" id="KAF2264677.1"/>
    </source>
</evidence>
<keyword evidence="3" id="KW-0560">Oxidoreductase</keyword>
<dbReference type="SUPFAM" id="SSF51735">
    <property type="entry name" value="NAD(P)-binding Rossmann-fold domains"/>
    <property type="match status" value="1"/>
</dbReference>
<gene>
    <name evidence="4" type="ORF">CC78DRAFT_533025</name>
</gene>
<dbReference type="EMBL" id="ML986614">
    <property type="protein sequence ID" value="KAF2264677.1"/>
    <property type="molecule type" value="Genomic_DNA"/>
</dbReference>